<proteinExistence type="predicted"/>
<evidence type="ECO:0000313" key="3">
    <source>
        <dbReference type="Proteomes" id="UP000218677"/>
    </source>
</evidence>
<feature type="domain" description="DUF6455" evidence="1">
    <location>
        <begin position="71"/>
        <end position="147"/>
    </location>
</feature>
<reference evidence="3" key="1">
    <citation type="submission" date="2017-09" db="EMBL/GenBank/DDBJ databases">
        <authorList>
            <person name="Cho G.-S."/>
            <person name="Oguntoyinbo F.A."/>
            <person name="Cnockaert M."/>
            <person name="Kabisch J."/>
            <person name="Neve H."/>
            <person name="Bockelmann W."/>
            <person name="Wenning M."/>
            <person name="Franz C.M."/>
            <person name="Vandamme P."/>
        </authorList>
    </citation>
    <scope>NUCLEOTIDE SEQUENCE [LARGE SCALE GENOMIC DNA]</scope>
    <source>
        <strain evidence="3">MBT G8648</strain>
    </source>
</reference>
<dbReference type="AlphaFoldDB" id="A0A2A4HKR4"/>
<protein>
    <recommendedName>
        <fullName evidence="1">DUF6455 domain-containing protein</fullName>
    </recommendedName>
</protein>
<dbReference type="OrthoDB" id="6159568at2"/>
<dbReference type="Proteomes" id="UP000218677">
    <property type="component" value="Unassembled WGS sequence"/>
</dbReference>
<dbReference type="Pfam" id="PF20056">
    <property type="entry name" value="DUF6455"/>
    <property type="match status" value="1"/>
</dbReference>
<dbReference type="RefSeq" id="WP_096653135.1">
    <property type="nucleotide sequence ID" value="NZ_NWUX01000016.1"/>
</dbReference>
<sequence>MATAQHKDTTTWWGRLTERCYTASTDTLARSVKDQAGAAFDALVNDLERPLEPRFEQAVAWQLAAGQPAHFKPARTLMPMMMQRFGLEERVLQEKGQIRHADYVALRDTCNACAAVGDCWKAMRANAEIEECRRLCPNANAFDALAAQSSCVD</sequence>
<evidence type="ECO:0000259" key="1">
    <source>
        <dbReference type="Pfam" id="PF20056"/>
    </source>
</evidence>
<keyword evidence="3" id="KW-1185">Reference proteome</keyword>
<dbReference type="EMBL" id="NWUX01000016">
    <property type="protein sequence ID" value="PCF94683.1"/>
    <property type="molecule type" value="Genomic_DNA"/>
</dbReference>
<gene>
    <name evidence="2" type="ORF">CPA45_15820</name>
</gene>
<organism evidence="2 3">
    <name type="scientific">Vreelandella nigrificans</name>
    <dbReference type="NCBI Taxonomy" id="2042704"/>
    <lineage>
        <taxon>Bacteria</taxon>
        <taxon>Pseudomonadati</taxon>
        <taxon>Pseudomonadota</taxon>
        <taxon>Gammaproteobacteria</taxon>
        <taxon>Oceanospirillales</taxon>
        <taxon>Halomonadaceae</taxon>
        <taxon>Vreelandella</taxon>
    </lineage>
</organism>
<comment type="caution">
    <text evidence="2">The sequence shown here is derived from an EMBL/GenBank/DDBJ whole genome shotgun (WGS) entry which is preliminary data.</text>
</comment>
<evidence type="ECO:0000313" key="2">
    <source>
        <dbReference type="EMBL" id="PCF94683.1"/>
    </source>
</evidence>
<accession>A0A2A4HKR4</accession>
<name>A0A2A4HKR4_9GAMM</name>
<dbReference type="InterPro" id="IPR045601">
    <property type="entry name" value="DUF6455"/>
</dbReference>